<evidence type="ECO:0000313" key="1">
    <source>
        <dbReference type="EnsemblPlants" id="AVESA.00010b.r2.3AG0441330.1.CDS.1"/>
    </source>
</evidence>
<sequence length="345" mass="37713">MASRSETDARAAELAALSGEKLVDLLRTTHRRTDFEAVARVLKARDRRFAEVKAALADIDALRRKHDARRRPRDEAGEMAPLPGISSRDPVHRDEPRVEELEDVPLSRRLKRLRQCETSALESGKRDGQGQSNLVGRLGNYGQKSSSAKSVHSIGPKERIGQLVATSTPKDSKLGRRAVEPEKWGGGRDRTMPLLSPGRSVLPKGSSESDHGRARTGKKQGTSDGILGPPPKWNGKIIRTSMMESSSRSANKDTGTAMSLCRQKEDRMMANGGNLIQETRMVASPSLSIGTLSVKELRAYCQPERTPPASLMEISAQNFRDLTKRGYGLTKKPVDVSLNKTGGGD</sequence>
<evidence type="ECO:0000313" key="2">
    <source>
        <dbReference type="Proteomes" id="UP001732700"/>
    </source>
</evidence>
<keyword evidence="2" id="KW-1185">Reference proteome</keyword>
<reference evidence="1" key="1">
    <citation type="submission" date="2021-05" db="EMBL/GenBank/DDBJ databases">
        <authorList>
            <person name="Scholz U."/>
            <person name="Mascher M."/>
            <person name="Fiebig A."/>
        </authorList>
    </citation>
    <scope>NUCLEOTIDE SEQUENCE [LARGE SCALE GENOMIC DNA]</scope>
</reference>
<accession>A0ACD5VGA7</accession>
<name>A0ACD5VGA7_AVESA</name>
<organism evidence="1 2">
    <name type="scientific">Avena sativa</name>
    <name type="common">Oat</name>
    <dbReference type="NCBI Taxonomy" id="4498"/>
    <lineage>
        <taxon>Eukaryota</taxon>
        <taxon>Viridiplantae</taxon>
        <taxon>Streptophyta</taxon>
        <taxon>Embryophyta</taxon>
        <taxon>Tracheophyta</taxon>
        <taxon>Spermatophyta</taxon>
        <taxon>Magnoliopsida</taxon>
        <taxon>Liliopsida</taxon>
        <taxon>Poales</taxon>
        <taxon>Poaceae</taxon>
        <taxon>BOP clade</taxon>
        <taxon>Pooideae</taxon>
        <taxon>Poodae</taxon>
        <taxon>Poeae</taxon>
        <taxon>Poeae Chloroplast Group 1 (Aveneae type)</taxon>
        <taxon>Aveninae</taxon>
        <taxon>Avena</taxon>
    </lineage>
</organism>
<protein>
    <submittedName>
        <fullName evidence="1">Uncharacterized protein</fullName>
    </submittedName>
</protein>
<dbReference type="Proteomes" id="UP001732700">
    <property type="component" value="Chromosome 3A"/>
</dbReference>
<proteinExistence type="predicted"/>
<dbReference type="EnsemblPlants" id="AVESA.00010b.r2.3AG0441330.1">
    <property type="protein sequence ID" value="AVESA.00010b.r2.3AG0441330.1.CDS.1"/>
    <property type="gene ID" value="AVESA.00010b.r2.3AG0441330"/>
</dbReference>
<reference evidence="1" key="2">
    <citation type="submission" date="2025-09" db="UniProtKB">
        <authorList>
            <consortium name="EnsemblPlants"/>
        </authorList>
    </citation>
    <scope>IDENTIFICATION</scope>
</reference>